<dbReference type="EMBL" id="REGN01002395">
    <property type="protein sequence ID" value="RNA28433.1"/>
    <property type="molecule type" value="Genomic_DNA"/>
</dbReference>
<comment type="caution">
    <text evidence="1">The sequence shown here is derived from an EMBL/GenBank/DDBJ whole genome shotgun (WGS) entry which is preliminary data.</text>
</comment>
<gene>
    <name evidence="1" type="ORF">BpHYR1_011083</name>
</gene>
<accession>A0A3M7RXW6</accession>
<organism evidence="1 2">
    <name type="scientific">Brachionus plicatilis</name>
    <name type="common">Marine rotifer</name>
    <name type="synonym">Brachionus muelleri</name>
    <dbReference type="NCBI Taxonomy" id="10195"/>
    <lineage>
        <taxon>Eukaryota</taxon>
        <taxon>Metazoa</taxon>
        <taxon>Spiralia</taxon>
        <taxon>Gnathifera</taxon>
        <taxon>Rotifera</taxon>
        <taxon>Eurotatoria</taxon>
        <taxon>Monogononta</taxon>
        <taxon>Pseudotrocha</taxon>
        <taxon>Ploima</taxon>
        <taxon>Brachionidae</taxon>
        <taxon>Brachionus</taxon>
    </lineage>
</organism>
<reference evidence="1 2" key="1">
    <citation type="journal article" date="2018" name="Sci. Rep.">
        <title>Genomic signatures of local adaptation to the degree of environmental predictability in rotifers.</title>
        <authorList>
            <person name="Franch-Gras L."/>
            <person name="Hahn C."/>
            <person name="Garcia-Roger E.M."/>
            <person name="Carmona M.J."/>
            <person name="Serra M."/>
            <person name="Gomez A."/>
        </authorList>
    </citation>
    <scope>NUCLEOTIDE SEQUENCE [LARGE SCALE GENOMIC DNA]</scope>
    <source>
        <strain evidence="1">HYR1</strain>
    </source>
</reference>
<protein>
    <submittedName>
        <fullName evidence="1">Uncharacterized protein</fullName>
    </submittedName>
</protein>
<dbReference type="AlphaFoldDB" id="A0A3M7RXW6"/>
<evidence type="ECO:0000313" key="1">
    <source>
        <dbReference type="EMBL" id="RNA28433.1"/>
    </source>
</evidence>
<keyword evidence="2" id="KW-1185">Reference proteome</keyword>
<dbReference type="Proteomes" id="UP000276133">
    <property type="component" value="Unassembled WGS sequence"/>
</dbReference>
<sequence>MNRRIAIKGIFEEILPKYLCVSDSDYYLLGINPIGKITKNYIKFDSILIFICEHTNLTESTKPRFLPKNI</sequence>
<name>A0A3M7RXW6_BRAPC</name>
<proteinExistence type="predicted"/>
<evidence type="ECO:0000313" key="2">
    <source>
        <dbReference type="Proteomes" id="UP000276133"/>
    </source>
</evidence>